<dbReference type="OrthoDB" id="4062651at2759"/>
<dbReference type="InterPro" id="IPR011009">
    <property type="entry name" value="Kinase-like_dom_sf"/>
</dbReference>
<dbReference type="PROSITE" id="PS00108">
    <property type="entry name" value="PROTEIN_KINASE_ST"/>
    <property type="match status" value="1"/>
</dbReference>
<keyword evidence="1" id="KW-0472">Membrane</keyword>
<feature type="chain" id="PRO_5006058860" evidence="2">
    <location>
        <begin position="20"/>
        <end position="571"/>
    </location>
</feature>
<dbReference type="GeneID" id="36408603"/>
<dbReference type="Proteomes" id="UP000054928">
    <property type="component" value="Unassembled WGS sequence"/>
</dbReference>
<dbReference type="InterPro" id="IPR008271">
    <property type="entry name" value="Ser/Thr_kinase_AS"/>
</dbReference>
<dbReference type="Gene3D" id="3.30.200.20">
    <property type="entry name" value="Phosphorylase Kinase, domain 1"/>
    <property type="match status" value="1"/>
</dbReference>
<dbReference type="PROSITE" id="PS50011">
    <property type="entry name" value="PROTEIN_KINASE_DOM"/>
    <property type="match status" value="1"/>
</dbReference>
<proteinExistence type="predicted"/>
<dbReference type="GO" id="GO:0005524">
    <property type="term" value="F:ATP binding"/>
    <property type="evidence" value="ECO:0007669"/>
    <property type="project" value="InterPro"/>
</dbReference>
<dbReference type="RefSeq" id="XP_024579717.1">
    <property type="nucleotide sequence ID" value="XM_024729329.1"/>
</dbReference>
<dbReference type="InterPro" id="IPR000719">
    <property type="entry name" value="Prot_kinase_dom"/>
</dbReference>
<name>A0A0P1AR47_PLAHL</name>
<evidence type="ECO:0000313" key="5">
    <source>
        <dbReference type="Proteomes" id="UP000054928"/>
    </source>
</evidence>
<protein>
    <submittedName>
        <fullName evidence="4">RxLR-like protein</fullName>
    </submittedName>
</protein>
<feature type="transmembrane region" description="Helical" evidence="1">
    <location>
        <begin position="201"/>
        <end position="221"/>
    </location>
</feature>
<feature type="signal peptide" evidence="2">
    <location>
        <begin position="1"/>
        <end position="19"/>
    </location>
</feature>
<dbReference type="OMA" id="SISYFWD"/>
<evidence type="ECO:0000256" key="1">
    <source>
        <dbReference type="SAM" id="Phobius"/>
    </source>
</evidence>
<dbReference type="PANTHER" id="PTHR44329">
    <property type="entry name" value="SERINE/THREONINE-PROTEIN KINASE TNNI3K-RELATED"/>
    <property type="match status" value="1"/>
</dbReference>
<dbReference type="Pfam" id="PF00069">
    <property type="entry name" value="Pkinase"/>
    <property type="match status" value="1"/>
</dbReference>
<dbReference type="STRING" id="4781.A0A0P1AR47"/>
<dbReference type="PANTHER" id="PTHR44329:SF214">
    <property type="entry name" value="PROTEIN KINASE DOMAIN-CONTAINING PROTEIN"/>
    <property type="match status" value="1"/>
</dbReference>
<dbReference type="GO" id="GO:0004674">
    <property type="term" value="F:protein serine/threonine kinase activity"/>
    <property type="evidence" value="ECO:0007669"/>
    <property type="project" value="TreeGrafter"/>
</dbReference>
<evidence type="ECO:0000313" key="4">
    <source>
        <dbReference type="EMBL" id="CEG43348.1"/>
    </source>
</evidence>
<dbReference type="SMART" id="SM00220">
    <property type="entry name" value="S_TKc"/>
    <property type="match status" value="1"/>
</dbReference>
<keyword evidence="2" id="KW-0732">Signal</keyword>
<keyword evidence="5" id="KW-1185">Reference proteome</keyword>
<dbReference type="SUPFAM" id="SSF56112">
    <property type="entry name" value="Protein kinase-like (PK-like)"/>
    <property type="match status" value="1"/>
</dbReference>
<sequence>MAMALVATLLLLFSRSVISQWIAKEIYDRNNCSGVPVVVNFDQGTRCLNRQCMLVEVNNATQFIHDVCNISNGFEYARKIFDEENCIVIEDYIGVGCENLHTTRVVTTSGKCTHAGVFGSYSIISELFSNGSASIQLFADINCEGNAYMSLLLDSGNIKSGDCVDNYYRFYTRGSESVLGLGAGVDLDHSPSINKSMSTTALISTVIAAGVVGFVTAIFLWKRIYPRAELRSNDLDGSVSCMDYTPMSDRQMSVSMETNTRSSSSATEKQQQGISYFWNDLEIAAARVDREKIEFEQVISYGGYGQVISGWFNGQHVAIKMLQPEHRKSMKCLNSFLEEVKLMSILEHPRIVHFVGVAWDSLSDLCLLTTFMEGGDLRALLESYESQNMPVGYDVTKVTIALHIAHALTYLHSFDPPVLHRDLKSKNILLSDTLDARLSDFGVSRENAESTMTAGVGTSHWMAPEMMLGERYDDKADVFSMGVVLSELDLHALPYALATNENDSSHKIPSSAIINLVTMGQLRVKFSSINSVSNLGLACVAVNPHDRPTAAEVLFKLHTVLTDEYGRRGEM</sequence>
<dbReference type="AlphaFoldDB" id="A0A0P1AR47"/>
<dbReference type="EMBL" id="CCYD01000653">
    <property type="protein sequence ID" value="CEG43348.1"/>
    <property type="molecule type" value="Genomic_DNA"/>
</dbReference>
<feature type="domain" description="Protein kinase" evidence="3">
    <location>
        <begin position="293"/>
        <end position="561"/>
    </location>
</feature>
<accession>A0A0P1AR47</accession>
<reference evidence="5" key="1">
    <citation type="submission" date="2014-09" db="EMBL/GenBank/DDBJ databases">
        <authorList>
            <person name="Sharma Rahul"/>
            <person name="Thines Marco"/>
        </authorList>
    </citation>
    <scope>NUCLEOTIDE SEQUENCE [LARGE SCALE GENOMIC DNA]</scope>
</reference>
<evidence type="ECO:0000256" key="2">
    <source>
        <dbReference type="SAM" id="SignalP"/>
    </source>
</evidence>
<dbReference type="InterPro" id="IPR051681">
    <property type="entry name" value="Ser/Thr_Kinases-Pseudokinases"/>
</dbReference>
<organism evidence="4 5">
    <name type="scientific">Plasmopara halstedii</name>
    <name type="common">Downy mildew of sunflower</name>
    <dbReference type="NCBI Taxonomy" id="4781"/>
    <lineage>
        <taxon>Eukaryota</taxon>
        <taxon>Sar</taxon>
        <taxon>Stramenopiles</taxon>
        <taxon>Oomycota</taxon>
        <taxon>Peronosporomycetes</taxon>
        <taxon>Peronosporales</taxon>
        <taxon>Peronosporaceae</taxon>
        <taxon>Plasmopara</taxon>
    </lineage>
</organism>
<keyword evidence="1" id="KW-0812">Transmembrane</keyword>
<evidence type="ECO:0000259" key="3">
    <source>
        <dbReference type="PROSITE" id="PS50011"/>
    </source>
</evidence>
<keyword evidence="1" id="KW-1133">Transmembrane helix</keyword>
<dbReference type="Gene3D" id="1.10.510.10">
    <property type="entry name" value="Transferase(Phosphotransferase) domain 1"/>
    <property type="match status" value="1"/>
</dbReference>